<feature type="transmembrane region" description="Helical" evidence="1">
    <location>
        <begin position="332"/>
        <end position="353"/>
    </location>
</feature>
<gene>
    <name evidence="2" type="ORF">PPEP_a1739</name>
</gene>
<dbReference type="AlphaFoldDB" id="A0A8I0T6K1"/>
<feature type="transmembrane region" description="Helical" evidence="1">
    <location>
        <begin position="94"/>
        <end position="113"/>
    </location>
</feature>
<protein>
    <recommendedName>
        <fullName evidence="4">EpsG family protein</fullName>
    </recommendedName>
</protein>
<keyword evidence="1" id="KW-0812">Transmembrane</keyword>
<evidence type="ECO:0000313" key="2">
    <source>
        <dbReference type="EMBL" id="MBE0347314.1"/>
    </source>
</evidence>
<feature type="transmembrane region" description="Helical" evidence="1">
    <location>
        <begin position="282"/>
        <end position="301"/>
    </location>
</feature>
<evidence type="ECO:0008006" key="4">
    <source>
        <dbReference type="Google" id="ProtNLM"/>
    </source>
</evidence>
<organism evidence="2 3">
    <name type="scientific">Pseudoalteromonas peptidolytica F12-50-A1</name>
    <dbReference type="NCBI Taxonomy" id="1315280"/>
    <lineage>
        <taxon>Bacteria</taxon>
        <taxon>Pseudomonadati</taxon>
        <taxon>Pseudomonadota</taxon>
        <taxon>Gammaproteobacteria</taxon>
        <taxon>Alteromonadales</taxon>
        <taxon>Pseudoalteromonadaceae</taxon>
        <taxon>Pseudoalteromonas</taxon>
    </lineage>
</organism>
<feature type="transmembrane region" description="Helical" evidence="1">
    <location>
        <begin position="144"/>
        <end position="160"/>
    </location>
</feature>
<name>A0A8I0T6K1_9GAMM</name>
<reference evidence="2 3" key="1">
    <citation type="submission" date="2015-06" db="EMBL/GenBank/DDBJ databases">
        <title>Genome sequence of Pseudoalteromonas peptidolytica.</title>
        <authorList>
            <person name="Xie B.-B."/>
            <person name="Rong J.-C."/>
            <person name="Qin Q.-L."/>
            <person name="Zhang Y.-Z."/>
        </authorList>
    </citation>
    <scope>NUCLEOTIDE SEQUENCE [LARGE SCALE GENOMIC DNA]</scope>
    <source>
        <strain evidence="2 3">F12-50-A1</strain>
    </source>
</reference>
<accession>A0A8I0T6K1</accession>
<proteinExistence type="predicted"/>
<dbReference type="InterPro" id="IPR049458">
    <property type="entry name" value="EpsG-like"/>
</dbReference>
<feature type="transmembrane region" description="Helical" evidence="1">
    <location>
        <begin position="7"/>
        <end position="26"/>
    </location>
</feature>
<feature type="transmembrane region" description="Helical" evidence="1">
    <location>
        <begin position="197"/>
        <end position="218"/>
    </location>
</feature>
<comment type="caution">
    <text evidence="2">The sequence shown here is derived from an EMBL/GenBank/DDBJ whole genome shotgun (WGS) entry which is preliminary data.</text>
</comment>
<sequence>MLSLVTHSSMVLIKSGLLFSLFLSFFNSRVLSFLLFLFLLLFMAIVLNSGLIVSHDSVVYYIPFFQVETWREFEPGFTFINYIFRSAGLSAESFIYFIGTFSLFIFLTSIWKLTRSFPLFYLMLFLAFCTLSFNFLATGLLRQYLAFSIILLGCSFFYFGKKVKFFLSLFVATTIHFSSCLYFFVIFVFKLRWVNKILILIFAFLFSFFSKDVVLILLNNIPYIDNNIYVKSLVRVLGYSDKNVVHEDYFFKYFFVFISLLAVGMGKVFFSVSENGEKLINVLYSFSVCGFLVSSACYFASEASIRVLYGVAILSTLSFAALLMNSNLKNRMVIVGLVCIPFFFYSFLSHNWIVGFVNRYV</sequence>
<feature type="transmembrane region" description="Helical" evidence="1">
    <location>
        <begin position="166"/>
        <end position="185"/>
    </location>
</feature>
<keyword evidence="1" id="KW-0472">Membrane</keyword>
<dbReference type="Proteomes" id="UP000660708">
    <property type="component" value="Unassembled WGS sequence"/>
</dbReference>
<feature type="transmembrane region" description="Helical" evidence="1">
    <location>
        <begin position="307"/>
        <end position="325"/>
    </location>
</feature>
<dbReference type="EMBL" id="AQHF01000026">
    <property type="protein sequence ID" value="MBE0347314.1"/>
    <property type="molecule type" value="Genomic_DNA"/>
</dbReference>
<evidence type="ECO:0000313" key="3">
    <source>
        <dbReference type="Proteomes" id="UP000660708"/>
    </source>
</evidence>
<keyword evidence="1" id="KW-1133">Transmembrane helix</keyword>
<feature type="transmembrane region" description="Helical" evidence="1">
    <location>
        <begin position="32"/>
        <end position="53"/>
    </location>
</feature>
<evidence type="ECO:0000256" key="1">
    <source>
        <dbReference type="SAM" id="Phobius"/>
    </source>
</evidence>
<dbReference type="Pfam" id="PF14897">
    <property type="entry name" value="EpsG"/>
    <property type="match status" value="1"/>
</dbReference>
<feature type="transmembrane region" description="Helical" evidence="1">
    <location>
        <begin position="119"/>
        <end position="137"/>
    </location>
</feature>
<feature type="transmembrane region" description="Helical" evidence="1">
    <location>
        <begin position="250"/>
        <end position="270"/>
    </location>
</feature>
<keyword evidence="3" id="KW-1185">Reference proteome</keyword>